<protein>
    <submittedName>
        <fullName evidence="3">Regulatory protein, luxR family</fullName>
    </submittedName>
</protein>
<dbReference type="SUPFAM" id="SSF46894">
    <property type="entry name" value="C-terminal effector domain of the bipartite response regulators"/>
    <property type="match status" value="1"/>
</dbReference>
<accession>A0A1C4D6C0</accession>
<dbReference type="OrthoDB" id="6593645at2"/>
<feature type="domain" description="HTH luxR-type" evidence="2">
    <location>
        <begin position="116"/>
        <end position="173"/>
    </location>
</feature>
<dbReference type="SMART" id="SM00421">
    <property type="entry name" value="HTH_LUXR"/>
    <property type="match status" value="1"/>
</dbReference>
<gene>
    <name evidence="3" type="ORF">GA0061071_110127</name>
</gene>
<proteinExistence type="predicted"/>
<keyword evidence="1" id="KW-0238">DNA-binding</keyword>
<dbReference type="Gene3D" id="1.10.10.10">
    <property type="entry name" value="Winged helix-like DNA-binding domain superfamily/Winged helix DNA-binding domain"/>
    <property type="match status" value="1"/>
</dbReference>
<dbReference type="GO" id="GO:0006355">
    <property type="term" value="P:regulation of DNA-templated transcription"/>
    <property type="evidence" value="ECO:0007669"/>
    <property type="project" value="InterPro"/>
</dbReference>
<dbReference type="Proteomes" id="UP000198975">
    <property type="component" value="Unassembled WGS sequence"/>
</dbReference>
<dbReference type="InterPro" id="IPR036388">
    <property type="entry name" value="WH-like_DNA-bd_sf"/>
</dbReference>
<dbReference type="GO" id="GO:0003677">
    <property type="term" value="F:DNA binding"/>
    <property type="evidence" value="ECO:0007669"/>
    <property type="project" value="UniProtKB-KW"/>
</dbReference>
<sequence>MNIYIMSSNIYLRYGVVALAKLKGWKTIAYDLNNFHVEELTCDDMVILHVDVKNSYYARAISSINKKSKLLVLLEGTRDIVIGDADNVIKSRESLSSIIEAINFTIKKEKKYRTTSSMLSDIENIILNESLKGSSINLIANALNLSPKKVYAYRTRACKKLGGKKINDLLLIREKLLEDSCPRLPSRSKAEQPGCNL</sequence>
<dbReference type="AlphaFoldDB" id="A0A1C4D6C0"/>
<evidence type="ECO:0000313" key="3">
    <source>
        <dbReference type="EMBL" id="SCC26881.1"/>
    </source>
</evidence>
<dbReference type="Pfam" id="PF00196">
    <property type="entry name" value="GerE"/>
    <property type="match status" value="1"/>
</dbReference>
<keyword evidence="4" id="KW-1185">Reference proteome</keyword>
<evidence type="ECO:0000259" key="2">
    <source>
        <dbReference type="SMART" id="SM00421"/>
    </source>
</evidence>
<dbReference type="InterPro" id="IPR000792">
    <property type="entry name" value="Tscrpt_reg_LuxR_C"/>
</dbReference>
<evidence type="ECO:0000256" key="1">
    <source>
        <dbReference type="ARBA" id="ARBA00023125"/>
    </source>
</evidence>
<organism evidence="3 4">
    <name type="scientific">Kosakonia oryzendophytica</name>
    <dbReference type="NCBI Taxonomy" id="1005665"/>
    <lineage>
        <taxon>Bacteria</taxon>
        <taxon>Pseudomonadati</taxon>
        <taxon>Pseudomonadota</taxon>
        <taxon>Gammaproteobacteria</taxon>
        <taxon>Enterobacterales</taxon>
        <taxon>Enterobacteriaceae</taxon>
        <taxon>Kosakonia</taxon>
    </lineage>
</organism>
<dbReference type="EMBL" id="FMAY01000010">
    <property type="protein sequence ID" value="SCC26881.1"/>
    <property type="molecule type" value="Genomic_DNA"/>
</dbReference>
<dbReference type="InterPro" id="IPR016032">
    <property type="entry name" value="Sig_transdc_resp-reg_C-effctor"/>
</dbReference>
<reference evidence="4" key="1">
    <citation type="submission" date="2016-08" db="EMBL/GenBank/DDBJ databases">
        <authorList>
            <person name="Varghese N."/>
            <person name="Submissions Spin"/>
        </authorList>
    </citation>
    <scope>NUCLEOTIDE SEQUENCE [LARGE SCALE GENOMIC DNA]</scope>
    <source>
        <strain evidence="4">REICA_082</strain>
    </source>
</reference>
<evidence type="ECO:0000313" key="4">
    <source>
        <dbReference type="Proteomes" id="UP000198975"/>
    </source>
</evidence>
<name>A0A1C4D6C0_9ENTR</name>